<feature type="transmembrane region" description="Helical" evidence="2">
    <location>
        <begin position="236"/>
        <end position="254"/>
    </location>
</feature>
<feature type="transmembrane region" description="Helical" evidence="2">
    <location>
        <begin position="295"/>
        <end position="321"/>
    </location>
</feature>
<dbReference type="EMBL" id="CP141883">
    <property type="protein sequence ID" value="WRT65755.1"/>
    <property type="molecule type" value="Genomic_DNA"/>
</dbReference>
<accession>A0ABZ1CVG5</accession>
<reference evidence="3 4" key="1">
    <citation type="submission" date="2024-01" db="EMBL/GenBank/DDBJ databases">
        <title>Comparative genomics of Cryptococcus and Kwoniella reveals pathogenesis evolution and contrasting modes of karyotype evolution via chromosome fusion or intercentromeric recombination.</title>
        <authorList>
            <person name="Coelho M.A."/>
            <person name="David-Palma M."/>
            <person name="Shea T."/>
            <person name="Bowers K."/>
            <person name="McGinley-Smith S."/>
            <person name="Mohammad A.W."/>
            <person name="Gnirke A."/>
            <person name="Yurkov A.M."/>
            <person name="Nowrousian M."/>
            <person name="Sun S."/>
            <person name="Cuomo C.A."/>
            <person name="Heitman J."/>
        </authorList>
    </citation>
    <scope>NUCLEOTIDE SEQUENCE [LARGE SCALE GENOMIC DNA]</scope>
    <source>
        <strain evidence="3">CBS 11374</strain>
    </source>
</reference>
<keyword evidence="2" id="KW-0472">Membrane</keyword>
<name>A0ABZ1CVG5_9TREE</name>
<feature type="compositionally biased region" description="Basic and acidic residues" evidence="1">
    <location>
        <begin position="444"/>
        <end position="460"/>
    </location>
</feature>
<feature type="transmembrane region" description="Helical" evidence="2">
    <location>
        <begin position="358"/>
        <end position="382"/>
    </location>
</feature>
<keyword evidence="2" id="KW-1133">Transmembrane helix</keyword>
<evidence type="ECO:0000313" key="3">
    <source>
        <dbReference type="EMBL" id="WRT65755.1"/>
    </source>
</evidence>
<feature type="transmembrane region" description="Helical" evidence="2">
    <location>
        <begin position="266"/>
        <end position="283"/>
    </location>
</feature>
<protein>
    <recommendedName>
        <fullName evidence="5">Sodium/bile acid cotransporter 7-B/bile acid cotransporter 7-B</fullName>
    </recommendedName>
</protein>
<dbReference type="PANTHER" id="PTHR18640:SF5">
    <property type="entry name" value="SODIUM_BILE ACID COTRANSPORTER 7"/>
    <property type="match status" value="1"/>
</dbReference>
<dbReference type="PANTHER" id="PTHR18640">
    <property type="entry name" value="SOLUTE CARRIER FAMILY 10 MEMBER 7"/>
    <property type="match status" value="1"/>
</dbReference>
<feature type="compositionally biased region" description="Low complexity" evidence="1">
    <location>
        <begin position="434"/>
        <end position="443"/>
    </location>
</feature>
<feature type="transmembrane region" description="Helical" evidence="2">
    <location>
        <begin position="180"/>
        <end position="203"/>
    </location>
</feature>
<dbReference type="InterPro" id="IPR038770">
    <property type="entry name" value="Na+/solute_symporter_sf"/>
</dbReference>
<dbReference type="GeneID" id="87954834"/>
<evidence type="ECO:0008006" key="5">
    <source>
        <dbReference type="Google" id="ProtNLM"/>
    </source>
</evidence>
<feature type="region of interest" description="Disordered" evidence="1">
    <location>
        <begin position="423"/>
        <end position="460"/>
    </location>
</feature>
<sequence>MLVPAMSKSPTLPTDIGQSGGFEEKPTVREKKWYHPLKVFGILVDNWFLIGIGVSIVLAWRFPNVAADGGVIRSEYSIKYGAISIIFLITGLTLSTSALYRQFRNLKLHLFTQLFSFLFFPAIVFAIVSIVNAAQGDDSEGSGKIDKFVLAGMIVMGVMPTTVASNISMTRMAGGNVESATIEVCIGNLLGTFITPLLCSAFFSSNTWSFARPVAQGGGSSSDGLKEIYRQLGKQLGLALFVPLFVGQVIQNVFPKQTKWVSNKLRLAKISTFFLLLLIWSVFSTQFKEQAFEAVSTASIIFLVFLNLALYAVFTIICVFLTRLPFLPPSLSTDHIDKSPKWRTIIHSLRFSKKESTAICFCAVAKGMVVGAPTLSILYGGFPDQQKAILSIPLVLYQGQQVAVAQILVYFFKKWNDKPDNLFAHRARPDQNVESSEQSSLEQGEARRSDALEIEKSRDP</sequence>
<evidence type="ECO:0000313" key="4">
    <source>
        <dbReference type="Proteomes" id="UP001329825"/>
    </source>
</evidence>
<gene>
    <name evidence="3" type="ORF">IL334_002703</name>
</gene>
<dbReference type="InterPro" id="IPR016833">
    <property type="entry name" value="Put_Na-Bile_cotransptr"/>
</dbReference>
<dbReference type="Pfam" id="PF13593">
    <property type="entry name" value="SBF_like"/>
    <property type="match status" value="1"/>
</dbReference>
<proteinExistence type="predicted"/>
<keyword evidence="4" id="KW-1185">Reference proteome</keyword>
<feature type="transmembrane region" description="Helical" evidence="2">
    <location>
        <begin position="39"/>
        <end position="60"/>
    </location>
</feature>
<dbReference type="Proteomes" id="UP001329825">
    <property type="component" value="Chromosome 3"/>
</dbReference>
<feature type="transmembrane region" description="Helical" evidence="2">
    <location>
        <begin position="388"/>
        <end position="412"/>
    </location>
</feature>
<dbReference type="RefSeq" id="XP_062790495.1">
    <property type="nucleotide sequence ID" value="XM_062934444.1"/>
</dbReference>
<feature type="transmembrane region" description="Helical" evidence="2">
    <location>
        <begin position="148"/>
        <end position="168"/>
    </location>
</feature>
<feature type="transmembrane region" description="Helical" evidence="2">
    <location>
        <begin position="80"/>
        <end position="100"/>
    </location>
</feature>
<evidence type="ECO:0000256" key="2">
    <source>
        <dbReference type="SAM" id="Phobius"/>
    </source>
</evidence>
<feature type="region of interest" description="Disordered" evidence="1">
    <location>
        <begin position="1"/>
        <end position="23"/>
    </location>
</feature>
<keyword evidence="2" id="KW-0812">Transmembrane</keyword>
<dbReference type="Gene3D" id="1.20.1530.20">
    <property type="match status" value="1"/>
</dbReference>
<evidence type="ECO:0000256" key="1">
    <source>
        <dbReference type="SAM" id="MobiDB-lite"/>
    </source>
</evidence>
<feature type="transmembrane region" description="Helical" evidence="2">
    <location>
        <begin position="112"/>
        <end position="136"/>
    </location>
</feature>
<organism evidence="3 4">
    <name type="scientific">Kwoniella shivajii</name>
    <dbReference type="NCBI Taxonomy" id="564305"/>
    <lineage>
        <taxon>Eukaryota</taxon>
        <taxon>Fungi</taxon>
        <taxon>Dikarya</taxon>
        <taxon>Basidiomycota</taxon>
        <taxon>Agaricomycotina</taxon>
        <taxon>Tremellomycetes</taxon>
        <taxon>Tremellales</taxon>
        <taxon>Cryptococcaceae</taxon>
        <taxon>Kwoniella</taxon>
    </lineage>
</organism>